<dbReference type="GO" id="GO:0003729">
    <property type="term" value="F:mRNA binding"/>
    <property type="evidence" value="ECO:0007669"/>
    <property type="project" value="TreeGrafter"/>
</dbReference>
<proteinExistence type="inferred from homology"/>
<dbReference type="SUPFAM" id="SSF57716">
    <property type="entry name" value="Glucocorticoid receptor-like (DNA-binding domain)"/>
    <property type="match status" value="1"/>
</dbReference>
<reference evidence="8 9" key="1">
    <citation type="journal article" date="2014" name="Genome Biol. Evol.">
        <title>The genome of the myxosporean Thelohanellus kitauei shows adaptations to nutrient acquisition within its fish host.</title>
        <authorList>
            <person name="Yang Y."/>
            <person name="Xiong J."/>
            <person name="Zhou Z."/>
            <person name="Huo F."/>
            <person name="Miao W."/>
            <person name="Ran C."/>
            <person name="Liu Y."/>
            <person name="Zhang J."/>
            <person name="Feng J."/>
            <person name="Wang M."/>
            <person name="Wang M."/>
            <person name="Wang L."/>
            <person name="Yao B."/>
        </authorList>
    </citation>
    <scope>NUCLEOTIDE SEQUENCE [LARGE SCALE GENOMIC DNA]</scope>
    <source>
        <strain evidence="8">Wuqing</strain>
    </source>
</reference>
<keyword evidence="2 8" id="KW-0689">Ribosomal protein</keyword>
<evidence type="ECO:0000256" key="5">
    <source>
        <dbReference type="ARBA" id="ARBA00041213"/>
    </source>
</evidence>
<evidence type="ECO:0000259" key="7">
    <source>
        <dbReference type="Pfam" id="PF01246"/>
    </source>
</evidence>
<dbReference type="PROSITE" id="PS01073">
    <property type="entry name" value="RIBOSOMAL_L24E"/>
    <property type="match status" value="1"/>
</dbReference>
<dbReference type="PANTHER" id="PTHR10792:SF1">
    <property type="entry name" value="RIBOSOMAL PROTEIN L24"/>
    <property type="match status" value="1"/>
</dbReference>
<comment type="caution">
    <text evidence="8">The sequence shown here is derived from an EMBL/GenBank/DDBJ whole genome shotgun (WGS) entry which is preliminary data.</text>
</comment>
<evidence type="ECO:0000256" key="2">
    <source>
        <dbReference type="ARBA" id="ARBA00022980"/>
    </source>
</evidence>
<dbReference type="GO" id="GO:0002181">
    <property type="term" value="P:cytoplasmic translation"/>
    <property type="evidence" value="ECO:0007669"/>
    <property type="project" value="TreeGrafter"/>
</dbReference>
<dbReference type="CDD" id="cd00472">
    <property type="entry name" value="Ribosomal_L24e_L24"/>
    <property type="match status" value="1"/>
</dbReference>
<feature type="region of interest" description="Disordered" evidence="6">
    <location>
        <begin position="66"/>
        <end position="143"/>
    </location>
</feature>
<evidence type="ECO:0000313" key="8">
    <source>
        <dbReference type="EMBL" id="KII73227.1"/>
    </source>
</evidence>
<gene>
    <name evidence="8" type="ORF">RF11_09815</name>
</gene>
<evidence type="ECO:0000256" key="6">
    <source>
        <dbReference type="SAM" id="MobiDB-lite"/>
    </source>
</evidence>
<dbReference type="PANTHER" id="PTHR10792">
    <property type="entry name" value="60S RIBOSOMAL PROTEIN L24"/>
    <property type="match status" value="1"/>
</dbReference>
<dbReference type="GO" id="GO:0003735">
    <property type="term" value="F:structural constituent of ribosome"/>
    <property type="evidence" value="ECO:0007669"/>
    <property type="project" value="InterPro"/>
</dbReference>
<dbReference type="OMA" id="YARTDWK"/>
<dbReference type="GO" id="GO:0022625">
    <property type="term" value="C:cytosolic large ribosomal subunit"/>
    <property type="evidence" value="ECO:0007669"/>
    <property type="project" value="TreeGrafter"/>
</dbReference>
<evidence type="ECO:0000256" key="1">
    <source>
        <dbReference type="ARBA" id="ARBA00005647"/>
    </source>
</evidence>
<comment type="similarity">
    <text evidence="1">Belongs to the eukaryotic ribosomal protein eL24 family.</text>
</comment>
<dbReference type="Proteomes" id="UP000031668">
    <property type="component" value="Unassembled WGS sequence"/>
</dbReference>
<feature type="compositionally biased region" description="Basic and acidic residues" evidence="6">
    <location>
        <begin position="70"/>
        <end position="101"/>
    </location>
</feature>
<dbReference type="AlphaFoldDB" id="A0A0C2NGV7"/>
<name>A0A0C2NGV7_THEKT</name>
<dbReference type="InterPro" id="IPR038630">
    <property type="entry name" value="L24e/L24_sf"/>
</dbReference>
<keyword evidence="9" id="KW-1185">Reference proteome</keyword>
<accession>A0A0C2NGV7</accession>
<keyword evidence="3" id="KW-0687">Ribonucleoprotein</keyword>
<dbReference type="Pfam" id="PF01246">
    <property type="entry name" value="Ribosomal_L24e"/>
    <property type="match status" value="1"/>
</dbReference>
<sequence length="143" mass="16847">MSQVKVYVRTELCNFSGYKIYPGHGVRYVRADGKLLTFMTKKSESLFKDKKNPRKVSWTVLYRKQHKKGHIEESQKKKTADVRKAQRDTAIKLAKEQIKEKREKKKLVKQEQQARQTQKNVKHQVKDKVKQPPAPKIRMGGKR</sequence>
<dbReference type="InterPro" id="IPR000988">
    <property type="entry name" value="Ribosomal_eL24-rel_N"/>
</dbReference>
<dbReference type="OrthoDB" id="1727108at2759"/>
<evidence type="ECO:0000256" key="3">
    <source>
        <dbReference type="ARBA" id="ARBA00023274"/>
    </source>
</evidence>
<feature type="domain" description="Large ribosomal subunit protein eL24-related N-terminal" evidence="7">
    <location>
        <begin position="9"/>
        <end position="72"/>
    </location>
</feature>
<dbReference type="InterPro" id="IPR023442">
    <property type="entry name" value="Ribosomal_eL24_CS"/>
</dbReference>
<organism evidence="8 9">
    <name type="scientific">Thelohanellus kitauei</name>
    <name type="common">Myxosporean</name>
    <dbReference type="NCBI Taxonomy" id="669202"/>
    <lineage>
        <taxon>Eukaryota</taxon>
        <taxon>Metazoa</taxon>
        <taxon>Cnidaria</taxon>
        <taxon>Myxozoa</taxon>
        <taxon>Myxosporea</taxon>
        <taxon>Bivalvulida</taxon>
        <taxon>Platysporina</taxon>
        <taxon>Myxobolidae</taxon>
        <taxon>Thelohanellus</taxon>
    </lineage>
</organism>
<dbReference type="EMBL" id="JWZT01000923">
    <property type="protein sequence ID" value="KII73227.1"/>
    <property type="molecule type" value="Genomic_DNA"/>
</dbReference>
<dbReference type="FunFam" id="2.30.170.20:FF:000002">
    <property type="entry name" value="60S ribosomal protein L24"/>
    <property type="match status" value="1"/>
</dbReference>
<evidence type="ECO:0000256" key="4">
    <source>
        <dbReference type="ARBA" id="ARBA00040612"/>
    </source>
</evidence>
<protein>
    <recommendedName>
        <fullName evidence="4">Large ribosomal subunit protein eL24</fullName>
    </recommendedName>
    <alternativeName>
        <fullName evidence="5">60S ribosomal protein L24</fullName>
    </alternativeName>
</protein>
<dbReference type="Gene3D" id="2.30.170.20">
    <property type="entry name" value="Ribosomal protein L24e"/>
    <property type="match status" value="1"/>
</dbReference>
<dbReference type="InterPro" id="IPR056366">
    <property type="entry name" value="Ribosomal_eL24"/>
</dbReference>
<evidence type="ECO:0000313" key="9">
    <source>
        <dbReference type="Proteomes" id="UP000031668"/>
    </source>
</evidence>